<comment type="cofactor">
    <cofactor evidence="3">
        <name>Zn(2+)</name>
        <dbReference type="ChEBI" id="CHEBI:29105"/>
    </cofactor>
    <text evidence="3">Binds 1 divalent metal cation per subunit.</text>
</comment>
<dbReference type="GO" id="GO:0019853">
    <property type="term" value="P:L-ascorbic acid biosynthetic process"/>
    <property type="evidence" value="ECO:0007669"/>
    <property type="project" value="TreeGrafter"/>
</dbReference>
<dbReference type="RefSeq" id="WP_105217184.1">
    <property type="nucleotide sequence ID" value="NZ_CP027062.1"/>
</dbReference>
<dbReference type="Gene3D" id="2.120.10.30">
    <property type="entry name" value="TolB, C-terminal domain"/>
    <property type="match status" value="1"/>
</dbReference>
<evidence type="ECO:0000313" key="7">
    <source>
        <dbReference type="Proteomes" id="UP000238442"/>
    </source>
</evidence>
<dbReference type="SUPFAM" id="SSF63829">
    <property type="entry name" value="Calcium-dependent phosphotriesterase"/>
    <property type="match status" value="1"/>
</dbReference>
<feature type="binding site" evidence="3">
    <location>
        <position position="229"/>
    </location>
    <ligand>
        <name>a divalent metal cation</name>
        <dbReference type="ChEBI" id="CHEBI:60240"/>
    </ligand>
</feature>
<reference evidence="6 7" key="1">
    <citation type="submission" date="2018-02" db="EMBL/GenBank/DDBJ databases">
        <title>Genomic analysis of the strain RR4-38 isolated from a seawater recirculating aquaculture system.</title>
        <authorList>
            <person name="Kim Y.-S."/>
            <person name="Jang Y.H."/>
            <person name="Kim K.-H."/>
        </authorList>
    </citation>
    <scope>NUCLEOTIDE SEQUENCE [LARGE SCALE GENOMIC DNA]</scope>
    <source>
        <strain evidence="6 7">RR4-38</strain>
    </source>
</reference>
<dbReference type="OrthoDB" id="2633250at2"/>
<dbReference type="AlphaFoldDB" id="A0A2S0HZE7"/>
<gene>
    <name evidence="6" type="ORF">C5O00_12595</name>
</gene>
<dbReference type="KEGG" id="aue:C5O00_12595"/>
<protein>
    <submittedName>
        <fullName evidence="6">Regucalcin</fullName>
    </submittedName>
</protein>
<dbReference type="PROSITE" id="PS51257">
    <property type="entry name" value="PROKAR_LIPOPROTEIN"/>
    <property type="match status" value="1"/>
</dbReference>
<evidence type="ECO:0000256" key="2">
    <source>
        <dbReference type="PIRSR" id="PIRSR605511-1"/>
    </source>
</evidence>
<dbReference type="InterPro" id="IPR005511">
    <property type="entry name" value="SMP-30"/>
</dbReference>
<feature type="domain" description="SMP-30/Gluconolactonase/LRE-like region" evidence="5">
    <location>
        <begin position="46"/>
        <end position="288"/>
    </location>
</feature>
<comment type="similarity">
    <text evidence="1">Belongs to the SMP-30/CGR1 family.</text>
</comment>
<organism evidence="6 7">
    <name type="scientific">Pukyongia salina</name>
    <dbReference type="NCBI Taxonomy" id="2094025"/>
    <lineage>
        <taxon>Bacteria</taxon>
        <taxon>Pseudomonadati</taxon>
        <taxon>Bacteroidota</taxon>
        <taxon>Flavobacteriia</taxon>
        <taxon>Flavobacteriales</taxon>
        <taxon>Flavobacteriaceae</taxon>
        <taxon>Pukyongia</taxon>
    </lineage>
</organism>
<feature type="chain" id="PRO_5015763981" evidence="4">
    <location>
        <begin position="18"/>
        <end position="326"/>
    </location>
</feature>
<dbReference type="InterPro" id="IPR011042">
    <property type="entry name" value="6-blade_b-propeller_TolB-like"/>
</dbReference>
<keyword evidence="3" id="KW-0862">Zinc</keyword>
<dbReference type="EMBL" id="CP027062">
    <property type="protein sequence ID" value="AVI51944.1"/>
    <property type="molecule type" value="Genomic_DNA"/>
</dbReference>
<feature type="binding site" evidence="3">
    <location>
        <position position="133"/>
    </location>
    <ligand>
        <name>substrate</name>
    </ligand>
</feature>
<feature type="binding site" evidence="3">
    <location>
        <position position="179"/>
    </location>
    <ligand>
        <name>a divalent metal cation</name>
        <dbReference type="ChEBI" id="CHEBI:60240"/>
    </ligand>
</feature>
<evidence type="ECO:0000256" key="3">
    <source>
        <dbReference type="PIRSR" id="PIRSR605511-2"/>
    </source>
</evidence>
<feature type="binding site" evidence="3">
    <location>
        <position position="151"/>
    </location>
    <ligand>
        <name>substrate</name>
    </ligand>
</feature>
<feature type="binding site" evidence="3">
    <location>
        <position position="131"/>
    </location>
    <ligand>
        <name>substrate</name>
    </ligand>
</feature>
<feature type="binding site" evidence="3">
    <location>
        <position position="48"/>
    </location>
    <ligand>
        <name>a divalent metal cation</name>
        <dbReference type="ChEBI" id="CHEBI:60240"/>
    </ligand>
</feature>
<dbReference type="PRINTS" id="PR01790">
    <property type="entry name" value="SMP30FAMILY"/>
</dbReference>
<dbReference type="PANTHER" id="PTHR10907">
    <property type="entry name" value="REGUCALCIN"/>
    <property type="match status" value="1"/>
</dbReference>
<proteinExistence type="inferred from homology"/>
<dbReference type="Proteomes" id="UP000238442">
    <property type="component" value="Chromosome"/>
</dbReference>
<dbReference type="Pfam" id="PF08450">
    <property type="entry name" value="SGL"/>
    <property type="match status" value="1"/>
</dbReference>
<feature type="signal peptide" evidence="4">
    <location>
        <begin position="1"/>
        <end position="17"/>
    </location>
</feature>
<accession>A0A2S0HZE7</accession>
<dbReference type="InterPro" id="IPR013658">
    <property type="entry name" value="SGL"/>
</dbReference>
<keyword evidence="3" id="KW-0479">Metal-binding</keyword>
<keyword evidence="4" id="KW-0732">Signal</keyword>
<dbReference type="GO" id="GO:0005509">
    <property type="term" value="F:calcium ion binding"/>
    <property type="evidence" value="ECO:0007669"/>
    <property type="project" value="TreeGrafter"/>
</dbReference>
<sequence length="326" mass="35942">MRHFSILVILAITFSCADNPASEKNITDTKSLRTDVQLEFKTRALLGEGAIWNYKTQELYWVDILGKRLNVYNPKNKSNRIFPVPYRIGTVVPQTDTTAVIGLDNGIYILNTGHGGIRQISNVEEEILTNRFNDGKCDPNGNLWIGSMHLEETEAAASLYKVAPNGETTKMLDNITISNGIVWSGDGRTMYYIDTPTSQIKAFDFNLKNSTISNERVVVEVDPADGYPDGMAIDAEDVLWVGLWNGNAVARYNPNTGKMLDKIEVPAHNVTACAFGGENLDILYITTALIDMSEDEVAQYPLAGSIFSVKPGVKGVESDFFGISNK</sequence>
<evidence type="ECO:0000256" key="4">
    <source>
        <dbReference type="SAM" id="SignalP"/>
    </source>
</evidence>
<keyword evidence="7" id="KW-1185">Reference proteome</keyword>
<dbReference type="PANTHER" id="PTHR10907:SF47">
    <property type="entry name" value="REGUCALCIN"/>
    <property type="match status" value="1"/>
</dbReference>
<evidence type="ECO:0000259" key="5">
    <source>
        <dbReference type="Pfam" id="PF08450"/>
    </source>
</evidence>
<feature type="active site" description="Proton donor/acceptor" evidence="2">
    <location>
        <position position="229"/>
    </location>
</feature>
<evidence type="ECO:0000313" key="6">
    <source>
        <dbReference type="EMBL" id="AVI51944.1"/>
    </source>
</evidence>
<name>A0A2S0HZE7_9FLAO</name>
<evidence type="ECO:0000256" key="1">
    <source>
        <dbReference type="ARBA" id="ARBA00008853"/>
    </source>
</evidence>
<dbReference type="GO" id="GO:0004341">
    <property type="term" value="F:gluconolactonase activity"/>
    <property type="evidence" value="ECO:0007669"/>
    <property type="project" value="TreeGrafter"/>
</dbReference>